<dbReference type="STRING" id="166486.ERS852572_02555"/>
<evidence type="ECO:0000313" key="2">
    <source>
        <dbReference type="EMBL" id="CUN21741.1"/>
    </source>
</evidence>
<dbReference type="RefSeq" id="WP_055194937.1">
    <property type="nucleotide sequence ID" value="NZ_CABIYH010000019.1"/>
</dbReference>
<reference evidence="2 3" key="1">
    <citation type="submission" date="2015-09" db="EMBL/GenBank/DDBJ databases">
        <authorList>
            <consortium name="Pathogen Informatics"/>
        </authorList>
    </citation>
    <scope>NUCLEOTIDE SEQUENCE [LARGE SCALE GENOMIC DNA]</scope>
    <source>
        <strain evidence="2 3">2789STDY5834960</strain>
    </source>
</reference>
<dbReference type="Pfam" id="PF13154">
    <property type="entry name" value="DUF3991"/>
    <property type="match status" value="1"/>
</dbReference>
<dbReference type="InterPro" id="IPR025054">
    <property type="entry name" value="DUF3991"/>
</dbReference>
<name>A0A173V3A5_9FIRM</name>
<gene>
    <name evidence="2" type="ORF">ERS852572_02555</name>
</gene>
<proteinExistence type="predicted"/>
<protein>
    <submittedName>
        <fullName evidence="2">DNA primase (Bacterial type)</fullName>
    </submittedName>
</protein>
<dbReference type="OrthoDB" id="9802530at2"/>
<dbReference type="SUPFAM" id="SSF56731">
    <property type="entry name" value="DNA primase core"/>
    <property type="match status" value="1"/>
</dbReference>
<feature type="domain" description="DUF3991" evidence="1">
    <location>
        <begin position="121"/>
        <end position="189"/>
    </location>
</feature>
<dbReference type="SUPFAM" id="SSF57783">
    <property type="entry name" value="Zinc beta-ribbon"/>
    <property type="match status" value="1"/>
</dbReference>
<dbReference type="EMBL" id="CYXZ01000019">
    <property type="protein sequence ID" value="CUN21741.1"/>
    <property type="molecule type" value="Genomic_DNA"/>
</dbReference>
<evidence type="ECO:0000313" key="3">
    <source>
        <dbReference type="Proteomes" id="UP000095350"/>
    </source>
</evidence>
<accession>A0A173V3A5</accession>
<sequence>MPYIAPEVIEQARQIDLLTYLKNCEPHELVRISGNNYTTRSHDSLKISNGKWMWWSQRIGGYNALDYLVKVRGFSFVEAVETLMGKAAVMPTLTVRPKQSEKPKTLLLPEKSKTTDKIRDYLFSRGIDAAITDECIKKGIIFESLPYHNIVFVGFGENKKPKYAAFRATNSHRILGDCSGSDKHYSFRLADSDSNEVHLFECAIDLLSYATLSKLSGKDWRQENLVSLAGVYLPKEKIEDSKTPAAVIKYLADRPDIQKIHIHFDNDNAGRKATQALKVILPKRYEVFDEPPKKGKDYNDYLCIQLGIYQSKERSYER</sequence>
<dbReference type="PaxDb" id="166486-ERS852572_02555"/>
<dbReference type="Proteomes" id="UP000095350">
    <property type="component" value="Unassembled WGS sequence"/>
</dbReference>
<dbReference type="AlphaFoldDB" id="A0A173V3A5"/>
<dbReference type="Gene3D" id="3.40.1360.10">
    <property type="match status" value="1"/>
</dbReference>
<evidence type="ECO:0000259" key="1">
    <source>
        <dbReference type="Pfam" id="PF13154"/>
    </source>
</evidence>
<dbReference type="Pfam" id="PF13155">
    <property type="entry name" value="Toprim_2"/>
    <property type="match status" value="1"/>
</dbReference>
<organism evidence="2 3">
    <name type="scientific">Roseburia intestinalis</name>
    <dbReference type="NCBI Taxonomy" id="166486"/>
    <lineage>
        <taxon>Bacteria</taxon>
        <taxon>Bacillati</taxon>
        <taxon>Bacillota</taxon>
        <taxon>Clostridia</taxon>
        <taxon>Lachnospirales</taxon>
        <taxon>Lachnospiraceae</taxon>
        <taxon>Roseburia</taxon>
    </lineage>
</organism>